<dbReference type="HOGENOM" id="CLU_036849_6_1_1"/>
<reference evidence="12 13" key="1">
    <citation type="journal article" date="2013" name="Nature">
        <title>Insights into bilaterian evolution from three spiralian genomes.</title>
        <authorList>
            <person name="Simakov O."/>
            <person name="Marletaz F."/>
            <person name="Cho S.J."/>
            <person name="Edsinger-Gonzales E."/>
            <person name="Havlak P."/>
            <person name="Hellsten U."/>
            <person name="Kuo D.H."/>
            <person name="Larsson T."/>
            <person name="Lv J."/>
            <person name="Arendt D."/>
            <person name="Savage R."/>
            <person name="Osoegawa K."/>
            <person name="de Jong P."/>
            <person name="Grimwood J."/>
            <person name="Chapman J.A."/>
            <person name="Shapiro H."/>
            <person name="Aerts A."/>
            <person name="Otillar R.P."/>
            <person name="Terry A.Y."/>
            <person name="Boore J.L."/>
            <person name="Grigoriev I.V."/>
            <person name="Lindberg D.R."/>
            <person name="Seaver E.C."/>
            <person name="Weisblat D.A."/>
            <person name="Putnam N.H."/>
            <person name="Rokhsar D.S."/>
        </authorList>
    </citation>
    <scope>NUCLEOTIDE SEQUENCE [LARGE SCALE GENOMIC DNA]</scope>
</reference>
<proteinExistence type="inferred from homology"/>
<dbReference type="AlphaFoldDB" id="V4AKK4"/>
<dbReference type="KEGG" id="lgi:LOTGIDRAFT_95840"/>
<dbReference type="Gene3D" id="3.90.550.50">
    <property type="match status" value="1"/>
</dbReference>
<dbReference type="GeneID" id="20253070"/>
<keyword evidence="4" id="KW-0808">Transferase</keyword>
<evidence type="ECO:0000313" key="13">
    <source>
        <dbReference type="Proteomes" id="UP000030746"/>
    </source>
</evidence>
<feature type="non-terminal residue" evidence="12">
    <location>
        <position position="214"/>
    </location>
</feature>
<evidence type="ECO:0000256" key="9">
    <source>
        <dbReference type="ARBA" id="ARBA00023136"/>
    </source>
</evidence>
<dbReference type="EMBL" id="KB199652">
    <property type="protein sequence ID" value="ESP04734.1"/>
    <property type="molecule type" value="Genomic_DNA"/>
</dbReference>
<sequence>LLNLHQFNYLINSDKCQQNVFVVAFVHSSADHWQQRNQIRTTWGGYKGSRVQNFRTLFMLGKPTNRALQPVIEREAKKYNDMVQGDFDDSYKNLTYKHIMSHSWIIENCPDVRYILKVDDDIVVNVYNMMKYLNTHKKPMKNFLYCNALWYEGPHRNNQSKWSMTKSEYPFTKYPQFCEGFAYITTPDVSAKLVKVSEDAKFYWIDDVFVTGVL</sequence>
<evidence type="ECO:0000256" key="5">
    <source>
        <dbReference type="ARBA" id="ARBA00022692"/>
    </source>
</evidence>
<evidence type="ECO:0000256" key="8">
    <source>
        <dbReference type="ARBA" id="ARBA00023034"/>
    </source>
</evidence>
<evidence type="ECO:0000256" key="10">
    <source>
        <dbReference type="ARBA" id="ARBA00023180"/>
    </source>
</evidence>
<dbReference type="PANTHER" id="PTHR11214:SF376">
    <property type="entry name" value="HEXOSYLTRANSFERASE"/>
    <property type="match status" value="1"/>
</dbReference>
<keyword evidence="8 11" id="KW-0333">Golgi apparatus</keyword>
<organism evidence="12 13">
    <name type="scientific">Lottia gigantea</name>
    <name type="common">Giant owl limpet</name>
    <dbReference type="NCBI Taxonomy" id="225164"/>
    <lineage>
        <taxon>Eukaryota</taxon>
        <taxon>Metazoa</taxon>
        <taxon>Spiralia</taxon>
        <taxon>Lophotrochozoa</taxon>
        <taxon>Mollusca</taxon>
        <taxon>Gastropoda</taxon>
        <taxon>Patellogastropoda</taxon>
        <taxon>Lottioidea</taxon>
        <taxon>Lottiidae</taxon>
        <taxon>Lottia</taxon>
    </lineage>
</organism>
<keyword evidence="13" id="KW-1185">Reference proteome</keyword>
<evidence type="ECO:0000313" key="12">
    <source>
        <dbReference type="EMBL" id="ESP04734.1"/>
    </source>
</evidence>
<keyword evidence="10" id="KW-0325">Glycoprotein</keyword>
<dbReference type="EC" id="2.4.1.-" evidence="11"/>
<dbReference type="GO" id="GO:0000139">
    <property type="term" value="C:Golgi membrane"/>
    <property type="evidence" value="ECO:0007669"/>
    <property type="project" value="UniProtKB-SubCell"/>
</dbReference>
<keyword evidence="7" id="KW-1133">Transmembrane helix</keyword>
<accession>V4AKK4</accession>
<dbReference type="FunFam" id="3.90.550.50:FF:000001">
    <property type="entry name" value="Hexosyltransferase"/>
    <property type="match status" value="1"/>
</dbReference>
<dbReference type="InterPro" id="IPR002659">
    <property type="entry name" value="Glyco_trans_31"/>
</dbReference>
<keyword evidence="5" id="KW-0812">Transmembrane</keyword>
<dbReference type="STRING" id="225164.V4AKK4"/>
<keyword evidence="9" id="KW-0472">Membrane</keyword>
<evidence type="ECO:0000256" key="7">
    <source>
        <dbReference type="ARBA" id="ARBA00022989"/>
    </source>
</evidence>
<keyword evidence="3 11" id="KW-0328">Glycosyltransferase</keyword>
<gene>
    <name evidence="12" type="ORF">LOTGIDRAFT_95840</name>
</gene>
<dbReference type="GO" id="GO:0016758">
    <property type="term" value="F:hexosyltransferase activity"/>
    <property type="evidence" value="ECO:0007669"/>
    <property type="project" value="InterPro"/>
</dbReference>
<evidence type="ECO:0000256" key="6">
    <source>
        <dbReference type="ARBA" id="ARBA00022968"/>
    </source>
</evidence>
<dbReference type="Pfam" id="PF01762">
    <property type="entry name" value="Galactosyl_T"/>
    <property type="match status" value="1"/>
</dbReference>
<dbReference type="CTD" id="20253070"/>
<name>V4AKK4_LOTGI</name>
<protein>
    <recommendedName>
        <fullName evidence="11">Hexosyltransferase</fullName>
        <ecNumber evidence="11">2.4.1.-</ecNumber>
    </recommendedName>
</protein>
<evidence type="ECO:0000256" key="4">
    <source>
        <dbReference type="ARBA" id="ARBA00022679"/>
    </source>
</evidence>
<keyword evidence="6" id="KW-0735">Signal-anchor</keyword>
<comment type="subcellular location">
    <subcellularLocation>
        <location evidence="1 11">Golgi apparatus membrane</location>
        <topology evidence="1 11">Single-pass type II membrane protein</topology>
    </subcellularLocation>
</comment>
<evidence type="ECO:0000256" key="1">
    <source>
        <dbReference type="ARBA" id="ARBA00004323"/>
    </source>
</evidence>
<dbReference type="PANTHER" id="PTHR11214">
    <property type="entry name" value="BETA-1,3-N-ACETYLGLUCOSAMINYLTRANSFERASE"/>
    <property type="match status" value="1"/>
</dbReference>
<evidence type="ECO:0000256" key="11">
    <source>
        <dbReference type="RuleBase" id="RU363063"/>
    </source>
</evidence>
<feature type="non-terminal residue" evidence="12">
    <location>
        <position position="1"/>
    </location>
</feature>
<dbReference type="Proteomes" id="UP000030746">
    <property type="component" value="Unassembled WGS sequence"/>
</dbReference>
<dbReference type="GO" id="GO:0006493">
    <property type="term" value="P:protein O-linked glycosylation"/>
    <property type="evidence" value="ECO:0007669"/>
    <property type="project" value="TreeGrafter"/>
</dbReference>
<evidence type="ECO:0000256" key="2">
    <source>
        <dbReference type="ARBA" id="ARBA00008661"/>
    </source>
</evidence>
<dbReference type="RefSeq" id="XP_009044633.1">
    <property type="nucleotide sequence ID" value="XM_009046385.1"/>
</dbReference>
<comment type="similarity">
    <text evidence="2 11">Belongs to the glycosyltransferase 31 family.</text>
</comment>
<dbReference type="OrthoDB" id="6381420at2759"/>
<dbReference type="OMA" id="ANAYCNE"/>
<evidence type="ECO:0000256" key="3">
    <source>
        <dbReference type="ARBA" id="ARBA00022676"/>
    </source>
</evidence>